<accession>A0ABT5JLD6</accession>
<comment type="caution">
    <text evidence="1">The sequence shown here is derived from an EMBL/GenBank/DDBJ whole genome shotgun (WGS) entry which is preliminary data.</text>
</comment>
<organism evidence="1 2">
    <name type="scientific">Erythrobacter fulvus</name>
    <dbReference type="NCBI Taxonomy" id="2987523"/>
    <lineage>
        <taxon>Bacteria</taxon>
        <taxon>Pseudomonadati</taxon>
        <taxon>Pseudomonadota</taxon>
        <taxon>Alphaproteobacteria</taxon>
        <taxon>Sphingomonadales</taxon>
        <taxon>Erythrobacteraceae</taxon>
        <taxon>Erythrobacter/Porphyrobacter group</taxon>
        <taxon>Erythrobacter</taxon>
    </lineage>
</organism>
<dbReference type="Gene3D" id="3.40.640.10">
    <property type="entry name" value="Type I PLP-dependent aspartate aminotransferase-like (Major domain)"/>
    <property type="match status" value="1"/>
</dbReference>
<dbReference type="SUPFAM" id="SSF53383">
    <property type="entry name" value="PLP-dependent transferases"/>
    <property type="match status" value="1"/>
</dbReference>
<dbReference type="InterPro" id="IPR015424">
    <property type="entry name" value="PyrdxlP-dep_Trfase"/>
</dbReference>
<evidence type="ECO:0000313" key="2">
    <source>
        <dbReference type="Proteomes" id="UP001216558"/>
    </source>
</evidence>
<evidence type="ECO:0000313" key="1">
    <source>
        <dbReference type="EMBL" id="MDC8753424.1"/>
    </source>
</evidence>
<keyword evidence="2" id="KW-1185">Reference proteome</keyword>
<dbReference type="EMBL" id="JAQQXQ010000001">
    <property type="protein sequence ID" value="MDC8753424.1"/>
    <property type="molecule type" value="Genomic_DNA"/>
</dbReference>
<dbReference type="Proteomes" id="UP001216558">
    <property type="component" value="Unassembled WGS sequence"/>
</dbReference>
<reference evidence="1 2" key="1">
    <citation type="submission" date="2022-10" db="EMBL/GenBank/DDBJ databases">
        <title>Erythrobacter sp. sf7 Genome sequencing.</title>
        <authorList>
            <person name="Park S."/>
        </authorList>
    </citation>
    <scope>NUCLEOTIDE SEQUENCE [LARGE SCALE GENOMIC DNA]</scope>
    <source>
        <strain evidence="2">sf7</strain>
    </source>
</reference>
<name>A0ABT5JLD6_9SPHN</name>
<dbReference type="InterPro" id="IPR015421">
    <property type="entry name" value="PyrdxlP-dep_Trfase_major"/>
</dbReference>
<gene>
    <name evidence="1" type="ORF">OIK40_02070</name>
</gene>
<evidence type="ECO:0008006" key="3">
    <source>
        <dbReference type="Google" id="ProtNLM"/>
    </source>
</evidence>
<protein>
    <recommendedName>
        <fullName evidence="3">Aminotransferase class V domain-containing protein</fullName>
    </recommendedName>
</protein>
<proteinExistence type="predicted"/>
<sequence length="510" mass="54622">MEMAPPHKSATRLIQAYSLKKNRVVAQFPDMDPAYRDRPGVAELVAVLSSGGDARIVLDPVSGLNRYLAAPYPRKTLAFASSTANDLSAPACDHLLGLRHKGLPDYTAHLDNLRQRIRSAYRIAESTEVVFAPSGTDLEFVALAAVAGRGRAGVHNILLGADEVGSGCVYSARGQYFAEETALGVATYPGEPVAGMESVTLADVPVRCAGGIARSSEEIARQVRAEILRTHSEGRHALLHVVHGSKTGLILPELTEIDALKAEFGDAMSVVVDACQARIARSAVGDYLARGAIVFLTGSKFMGGPPFSGFALIPETLVAAASPLPSGFASLFRKGEWREGWAGREWLDDSSNPGLALRLEASVFELERFGALGLSAVEQVIMSFQRAVRELLEHKLGLRLIDTVPPGEEALAVEHPIEMLTLATLDVSRHPEAQTFEAARGLYHALDKTGLRLGQPVKCVRRDDGDWGGTLRVGLSMPQICALAAIDDHAREAALFEQIGRFAEALAIPA</sequence>